<dbReference type="Gene3D" id="1.10.3730.10">
    <property type="entry name" value="ProC C-terminal domain-like"/>
    <property type="match status" value="1"/>
</dbReference>
<accession>A0A5B7YB62</accession>
<sequence>MQQRKLAFIGAGNMSRSIISGLIHSGYDSAHILASNPSAPRLEKLEEEFGIQTTQSNDDACAFADAIVLSVKPQVMGDMCKALRENNDLDGKLFISIAAGLPVSRLKEMLGGDYPVVRVMPNTPSLLGKGMSGLYADESISDEDRQYVEDMMNGVGETVWAENEDDINGVIAAAGSSPAYFFLFLQAMQEEAMNMGFDKDAARLMVQQAMLGAAEMVCNNPDLELSELRAQVTSKGGTTAAAVNTLIDEGLSDTVAKAMRAAVDRAEEMAKQL</sequence>
<protein>
    <recommendedName>
        <fullName evidence="10 11">Pyrroline-5-carboxylate reductase</fullName>
        <shortName evidence="10">P5C reductase</shortName>
        <shortName evidence="10">P5CR</shortName>
        <ecNumber evidence="10 11">1.5.1.2</ecNumber>
    </recommendedName>
    <alternativeName>
        <fullName evidence="10">PCA reductase</fullName>
    </alternativeName>
</protein>
<dbReference type="InterPro" id="IPR000304">
    <property type="entry name" value="Pyrroline-COOH_reductase"/>
</dbReference>
<organism evidence="15 16">
    <name type="scientific">Salinimonas iocasae</name>
    <dbReference type="NCBI Taxonomy" id="2572577"/>
    <lineage>
        <taxon>Bacteria</taxon>
        <taxon>Pseudomonadati</taxon>
        <taxon>Pseudomonadota</taxon>
        <taxon>Gammaproteobacteria</taxon>
        <taxon>Alteromonadales</taxon>
        <taxon>Alteromonadaceae</taxon>
        <taxon>Alteromonas/Salinimonas group</taxon>
        <taxon>Salinimonas</taxon>
    </lineage>
</organism>
<dbReference type="PANTHER" id="PTHR11645">
    <property type="entry name" value="PYRROLINE-5-CARBOXYLATE REDUCTASE"/>
    <property type="match status" value="1"/>
</dbReference>
<evidence type="ECO:0000256" key="4">
    <source>
        <dbReference type="ARBA" id="ARBA00022605"/>
    </source>
</evidence>
<dbReference type="Proteomes" id="UP000304912">
    <property type="component" value="Chromosome"/>
</dbReference>
<keyword evidence="5 10" id="KW-0641">Proline biosynthesis</keyword>
<evidence type="ECO:0000256" key="1">
    <source>
        <dbReference type="ARBA" id="ARBA00005205"/>
    </source>
</evidence>
<evidence type="ECO:0000256" key="9">
    <source>
        <dbReference type="ARBA" id="ARBA00052690"/>
    </source>
</evidence>
<keyword evidence="6 10" id="KW-0521">NADP</keyword>
<evidence type="ECO:0000259" key="13">
    <source>
        <dbReference type="Pfam" id="PF03807"/>
    </source>
</evidence>
<comment type="function">
    <text evidence="10">Catalyzes the reduction of 1-pyrroline-5-carboxylate (PCA) to L-proline.</text>
</comment>
<evidence type="ECO:0000256" key="7">
    <source>
        <dbReference type="ARBA" id="ARBA00023002"/>
    </source>
</evidence>
<dbReference type="OrthoDB" id="9805754at2"/>
<proteinExistence type="inferred from homology"/>
<dbReference type="Gene3D" id="3.40.50.720">
    <property type="entry name" value="NAD(P)-binding Rossmann-like Domain"/>
    <property type="match status" value="1"/>
</dbReference>
<keyword evidence="3 10" id="KW-0963">Cytoplasm</keyword>
<evidence type="ECO:0000256" key="6">
    <source>
        <dbReference type="ARBA" id="ARBA00022857"/>
    </source>
</evidence>
<evidence type="ECO:0000256" key="8">
    <source>
        <dbReference type="ARBA" id="ARBA00050547"/>
    </source>
</evidence>
<dbReference type="PANTHER" id="PTHR11645:SF0">
    <property type="entry name" value="PYRROLINE-5-CARBOXYLATE REDUCTASE 3"/>
    <property type="match status" value="1"/>
</dbReference>
<dbReference type="HAMAP" id="MF_01925">
    <property type="entry name" value="P5C_reductase"/>
    <property type="match status" value="1"/>
</dbReference>
<comment type="catalytic activity">
    <reaction evidence="8 10">
        <text>L-proline + NAD(+) = (S)-1-pyrroline-5-carboxylate + NADH + 2 H(+)</text>
        <dbReference type="Rhea" id="RHEA:14105"/>
        <dbReference type="ChEBI" id="CHEBI:15378"/>
        <dbReference type="ChEBI" id="CHEBI:17388"/>
        <dbReference type="ChEBI" id="CHEBI:57540"/>
        <dbReference type="ChEBI" id="CHEBI:57945"/>
        <dbReference type="ChEBI" id="CHEBI:60039"/>
        <dbReference type="EC" id="1.5.1.2"/>
    </reaction>
</comment>
<dbReference type="NCBIfam" id="TIGR00112">
    <property type="entry name" value="proC"/>
    <property type="match status" value="1"/>
</dbReference>
<evidence type="ECO:0000256" key="5">
    <source>
        <dbReference type="ARBA" id="ARBA00022650"/>
    </source>
</evidence>
<gene>
    <name evidence="10" type="primary">proC</name>
    <name evidence="15" type="ORF">FBQ74_04275</name>
</gene>
<evidence type="ECO:0000313" key="16">
    <source>
        <dbReference type="Proteomes" id="UP000304912"/>
    </source>
</evidence>
<dbReference type="EC" id="1.5.1.2" evidence="10 11"/>
<keyword evidence="16" id="KW-1185">Reference proteome</keyword>
<evidence type="ECO:0000256" key="11">
    <source>
        <dbReference type="NCBIfam" id="TIGR00112"/>
    </source>
</evidence>
<dbReference type="InterPro" id="IPR029036">
    <property type="entry name" value="P5CR_dimer"/>
</dbReference>
<dbReference type="FunFam" id="1.10.3730.10:FF:000001">
    <property type="entry name" value="Pyrroline-5-carboxylate reductase"/>
    <property type="match status" value="1"/>
</dbReference>
<feature type="binding site" evidence="12">
    <location>
        <begin position="9"/>
        <end position="14"/>
    </location>
    <ligand>
        <name>NADP(+)</name>
        <dbReference type="ChEBI" id="CHEBI:58349"/>
    </ligand>
</feature>
<dbReference type="SUPFAM" id="SSF51735">
    <property type="entry name" value="NAD(P)-binding Rossmann-fold domains"/>
    <property type="match status" value="1"/>
</dbReference>
<comment type="pathway">
    <text evidence="1 10">Amino-acid biosynthesis; L-proline biosynthesis; L-proline from L-glutamate 5-semialdehyde: step 1/1.</text>
</comment>
<dbReference type="EMBL" id="CP039852">
    <property type="protein sequence ID" value="QCZ92740.1"/>
    <property type="molecule type" value="Genomic_DNA"/>
</dbReference>
<dbReference type="GO" id="GO:0004735">
    <property type="term" value="F:pyrroline-5-carboxylate reductase activity"/>
    <property type="evidence" value="ECO:0007669"/>
    <property type="project" value="UniProtKB-UniRule"/>
</dbReference>
<evidence type="ECO:0000259" key="14">
    <source>
        <dbReference type="Pfam" id="PF14748"/>
    </source>
</evidence>
<dbReference type="KEGG" id="salk:FBQ74_04275"/>
<dbReference type="GO" id="GO:0005737">
    <property type="term" value="C:cytoplasm"/>
    <property type="evidence" value="ECO:0007669"/>
    <property type="project" value="UniProtKB-SubCell"/>
</dbReference>
<keyword evidence="7 10" id="KW-0560">Oxidoreductase</keyword>
<dbReference type="UniPathway" id="UPA00098">
    <property type="reaction ID" value="UER00361"/>
</dbReference>
<dbReference type="GO" id="GO:0055129">
    <property type="term" value="P:L-proline biosynthetic process"/>
    <property type="evidence" value="ECO:0007669"/>
    <property type="project" value="UniProtKB-UniRule"/>
</dbReference>
<dbReference type="PIRSF" id="PIRSF000193">
    <property type="entry name" value="Pyrrol-5-carb_rd"/>
    <property type="match status" value="1"/>
</dbReference>
<dbReference type="InterPro" id="IPR008927">
    <property type="entry name" value="6-PGluconate_DH-like_C_sf"/>
</dbReference>
<dbReference type="Pfam" id="PF14748">
    <property type="entry name" value="P5CR_dimer"/>
    <property type="match status" value="1"/>
</dbReference>
<evidence type="ECO:0000256" key="2">
    <source>
        <dbReference type="ARBA" id="ARBA00005525"/>
    </source>
</evidence>
<dbReference type="FunFam" id="3.40.50.720:FF:000105">
    <property type="entry name" value="Pyrroline-5-carboxylate reductase"/>
    <property type="match status" value="1"/>
</dbReference>
<feature type="domain" description="Pyrroline-5-carboxylate reductase dimerisation" evidence="14">
    <location>
        <begin position="164"/>
        <end position="269"/>
    </location>
</feature>
<comment type="subcellular location">
    <subcellularLocation>
        <location evidence="10">Cytoplasm</location>
    </subcellularLocation>
</comment>
<dbReference type="Pfam" id="PF03807">
    <property type="entry name" value="F420_oxidored"/>
    <property type="match status" value="1"/>
</dbReference>
<keyword evidence="4 10" id="KW-0028">Amino-acid biosynthesis</keyword>
<feature type="domain" description="Pyrroline-5-carboxylate reductase catalytic N-terminal" evidence="13">
    <location>
        <begin position="5"/>
        <end position="100"/>
    </location>
</feature>
<comment type="similarity">
    <text evidence="2 10">Belongs to the pyrroline-5-carboxylate reductase family.</text>
</comment>
<evidence type="ECO:0000256" key="3">
    <source>
        <dbReference type="ARBA" id="ARBA00022490"/>
    </source>
</evidence>
<reference evidence="15 16" key="1">
    <citation type="submission" date="2019-04" db="EMBL/GenBank/DDBJ databases">
        <title>Salinimonas iocasae sp. nov., a halophilic bacterium isolated from the outer tube casing of tubeworms in Okinawa Trough.</title>
        <authorList>
            <person name="Zhang H."/>
            <person name="Wang H."/>
            <person name="Li C."/>
        </authorList>
    </citation>
    <scope>NUCLEOTIDE SEQUENCE [LARGE SCALE GENOMIC DNA]</scope>
    <source>
        <strain evidence="15 16">KX18D6</strain>
    </source>
</reference>
<name>A0A5B7YB62_9ALTE</name>
<comment type="catalytic activity">
    <reaction evidence="9 10">
        <text>L-proline + NADP(+) = (S)-1-pyrroline-5-carboxylate + NADPH + 2 H(+)</text>
        <dbReference type="Rhea" id="RHEA:14109"/>
        <dbReference type="ChEBI" id="CHEBI:15378"/>
        <dbReference type="ChEBI" id="CHEBI:17388"/>
        <dbReference type="ChEBI" id="CHEBI:57783"/>
        <dbReference type="ChEBI" id="CHEBI:58349"/>
        <dbReference type="ChEBI" id="CHEBI:60039"/>
        <dbReference type="EC" id="1.5.1.2"/>
    </reaction>
</comment>
<dbReference type="AlphaFoldDB" id="A0A5B7YB62"/>
<dbReference type="InterPro" id="IPR028939">
    <property type="entry name" value="P5C_Rdtase_cat_N"/>
</dbReference>
<feature type="binding site" evidence="12">
    <location>
        <position position="57"/>
    </location>
    <ligand>
        <name>NADPH</name>
        <dbReference type="ChEBI" id="CHEBI:57783"/>
    </ligand>
</feature>
<dbReference type="SUPFAM" id="SSF48179">
    <property type="entry name" value="6-phosphogluconate dehydrogenase C-terminal domain-like"/>
    <property type="match status" value="1"/>
</dbReference>
<evidence type="ECO:0000313" key="15">
    <source>
        <dbReference type="EMBL" id="QCZ92740.1"/>
    </source>
</evidence>
<evidence type="ECO:0000256" key="12">
    <source>
        <dbReference type="PIRSR" id="PIRSR000193-1"/>
    </source>
</evidence>
<dbReference type="RefSeq" id="WP_139755489.1">
    <property type="nucleotide sequence ID" value="NZ_CP039852.1"/>
</dbReference>
<evidence type="ECO:0000256" key="10">
    <source>
        <dbReference type="HAMAP-Rule" id="MF_01925"/>
    </source>
</evidence>
<dbReference type="InterPro" id="IPR036291">
    <property type="entry name" value="NAD(P)-bd_dom_sf"/>
</dbReference>